<dbReference type="SUPFAM" id="SSF56112">
    <property type="entry name" value="Protein kinase-like (PK-like)"/>
    <property type="match status" value="1"/>
</dbReference>
<reference evidence="5 6" key="1">
    <citation type="submission" date="2024-02" db="EMBL/GenBank/DDBJ databases">
        <authorList>
            <person name="Chen Y."/>
            <person name="Shah S."/>
            <person name="Dougan E. K."/>
            <person name="Thang M."/>
            <person name="Chan C."/>
        </authorList>
    </citation>
    <scope>NUCLEOTIDE SEQUENCE [LARGE SCALE GENOMIC DNA]</scope>
</reference>
<proteinExistence type="inferred from homology"/>
<dbReference type="Gene3D" id="3.40.50.720">
    <property type="entry name" value="NAD(P)-binding Rossmann-like Domain"/>
    <property type="match status" value="1"/>
</dbReference>
<dbReference type="EMBL" id="CAXAMM010021434">
    <property type="protein sequence ID" value="CAK9049898.1"/>
    <property type="molecule type" value="Genomic_DNA"/>
</dbReference>
<dbReference type="Pfam" id="PF01370">
    <property type="entry name" value="Epimerase"/>
    <property type="match status" value="1"/>
</dbReference>
<evidence type="ECO:0000259" key="4">
    <source>
        <dbReference type="Pfam" id="PF01370"/>
    </source>
</evidence>
<dbReference type="Pfam" id="PF01180">
    <property type="entry name" value="DHO_dh"/>
    <property type="match status" value="1"/>
</dbReference>
<evidence type="ECO:0000256" key="1">
    <source>
        <dbReference type="ARBA" id="ARBA00007637"/>
    </source>
</evidence>
<feature type="non-terminal residue" evidence="5">
    <location>
        <position position="612"/>
    </location>
</feature>
<gene>
    <name evidence="5" type="ORF">SCF082_LOCUS27590</name>
</gene>
<dbReference type="InterPro" id="IPR051225">
    <property type="entry name" value="NAD(P)_epim/dehydratase"/>
</dbReference>
<dbReference type="SUPFAM" id="SSF51395">
    <property type="entry name" value="FMN-linked oxidoreductases"/>
    <property type="match status" value="1"/>
</dbReference>
<dbReference type="Proteomes" id="UP001642464">
    <property type="component" value="Unassembled WGS sequence"/>
</dbReference>
<dbReference type="SUPFAM" id="SSF51735">
    <property type="entry name" value="NAD(P)-binding Rossmann-fold domains"/>
    <property type="match status" value="1"/>
</dbReference>
<evidence type="ECO:0000313" key="6">
    <source>
        <dbReference type="Proteomes" id="UP001642464"/>
    </source>
</evidence>
<accession>A0ABP0MFE0</accession>
<comment type="caution">
    <text evidence="5">The sequence shown here is derived from an EMBL/GenBank/DDBJ whole genome shotgun (WGS) entry which is preliminary data.</text>
</comment>
<feature type="domain" description="NAD-dependent epimerase/dehydratase" evidence="4">
    <location>
        <begin position="2"/>
        <end position="109"/>
    </location>
</feature>
<feature type="domain" description="Dihydroorotate dehydrogenase catalytic" evidence="3">
    <location>
        <begin position="455"/>
        <end position="608"/>
    </location>
</feature>
<sequence length="612" mass="66011">MYGVNKLCCEHLGRYYAEHYQLLDRGESPTPIDFRCVRYPGLISPHTAPSGGTSDYGPLMLHAAAKGNEAVCFVPEDAQLPFMLMADAIDATLALAQAEQPSQRVYNVASFAPTAGEIAAAVAKHFEGFQPRYDIHPGRARIVASWPGDVDRSTAARDLGVQTHRDFAEVLRDDLLPPVREMYGSPLMGETQPRVRFGDYTITRELPESPIARRLLAIEPGGRDAKVLHLFPIRPDDAQVAVLRRAVDNIRMIDNRHVLPVEKLLLGIVHQPCAVTPYTGHQDGLIDLESLLAEKGGHMEPGEADRLLRQVLDGLDAAHEKLVHHGAVRARDVLVDRRGSATIEMLGVARTLEGLRGFSTEVQRDEIRSVVELGFTCLTGHDAATVSLPASKLVRRLDPAWDAFFAQGLDPINGFDTAAQAIEALPSASFDREPEVQRPARPGLLTGFRRTGGPLAVDLAGLELQSPIILAAGTAGYADEILDVLPPRVLGAVTSKSITAQPREGHPTWRMVPLRGGMLNAIGLANTGIDRFAEHVASTHDLARHAVRLIGSVAGDTIDGYVRVVAEMDGLEGVDAVELNVSCPNVHGGADFGVDPEALADLVAATREALPS</sequence>
<dbReference type="InterPro" id="IPR036291">
    <property type="entry name" value="NAD(P)-bd_dom_sf"/>
</dbReference>
<dbReference type="Gene3D" id="1.10.510.10">
    <property type="entry name" value="Transferase(Phosphotransferase) domain 1"/>
    <property type="match status" value="1"/>
</dbReference>
<dbReference type="PANTHER" id="PTHR42687:SF1">
    <property type="entry name" value="L-THREONINE 3-DEHYDROGENASE, MITOCHONDRIAL"/>
    <property type="match status" value="1"/>
</dbReference>
<organism evidence="5 6">
    <name type="scientific">Durusdinium trenchii</name>
    <dbReference type="NCBI Taxonomy" id="1381693"/>
    <lineage>
        <taxon>Eukaryota</taxon>
        <taxon>Sar</taxon>
        <taxon>Alveolata</taxon>
        <taxon>Dinophyceae</taxon>
        <taxon>Suessiales</taxon>
        <taxon>Symbiodiniaceae</taxon>
        <taxon>Durusdinium</taxon>
    </lineage>
</organism>
<dbReference type="InterPro" id="IPR011009">
    <property type="entry name" value="Kinase-like_dom_sf"/>
</dbReference>
<comment type="similarity">
    <text evidence="1">Belongs to the NAD(P)-dependent epimerase/dehydratase family.</text>
</comment>
<dbReference type="InterPro" id="IPR005720">
    <property type="entry name" value="Dihydroorotate_DH_cat"/>
</dbReference>
<dbReference type="PANTHER" id="PTHR42687">
    <property type="entry name" value="L-THREONINE 3-DEHYDROGENASE"/>
    <property type="match status" value="1"/>
</dbReference>
<evidence type="ECO:0000313" key="5">
    <source>
        <dbReference type="EMBL" id="CAK9049898.1"/>
    </source>
</evidence>
<keyword evidence="2" id="KW-0560">Oxidoreductase</keyword>
<keyword evidence="6" id="KW-1185">Reference proteome</keyword>
<dbReference type="InterPro" id="IPR001509">
    <property type="entry name" value="Epimerase_deHydtase"/>
</dbReference>
<name>A0ABP0MFE0_9DINO</name>
<evidence type="ECO:0000256" key="2">
    <source>
        <dbReference type="ARBA" id="ARBA00023002"/>
    </source>
</evidence>
<protein>
    <submittedName>
        <fullName evidence="5">Catalytic subunit (DHOD B) (DHODase B) (DHOdehase B) (Dihydroorotate oxidase B) (Orotate reductase (NADH))</fullName>
    </submittedName>
</protein>
<evidence type="ECO:0000259" key="3">
    <source>
        <dbReference type="Pfam" id="PF01180"/>
    </source>
</evidence>
<dbReference type="Gene3D" id="3.20.20.70">
    <property type="entry name" value="Aldolase class I"/>
    <property type="match status" value="1"/>
</dbReference>
<dbReference type="InterPro" id="IPR013785">
    <property type="entry name" value="Aldolase_TIM"/>
</dbReference>